<gene>
    <name evidence="4" type="ORF">Mal52_14200</name>
</gene>
<dbReference type="InterPro" id="IPR011040">
    <property type="entry name" value="Sialidase"/>
</dbReference>
<evidence type="ECO:0000259" key="3">
    <source>
        <dbReference type="Pfam" id="PF13088"/>
    </source>
</evidence>
<accession>A0A517ZKC9</accession>
<dbReference type="RefSeq" id="WP_145374941.1">
    <property type="nucleotide sequence ID" value="NZ_CP036276.1"/>
</dbReference>
<name>A0A517ZKC9_9PLAN</name>
<proteinExistence type="predicted"/>
<dbReference type="InterPro" id="IPR002860">
    <property type="entry name" value="BNR_rpt"/>
</dbReference>
<dbReference type="EMBL" id="CP036276">
    <property type="protein sequence ID" value="QDU42950.1"/>
    <property type="molecule type" value="Genomic_DNA"/>
</dbReference>
<keyword evidence="2" id="KW-0732">Signal</keyword>
<feature type="signal peptide" evidence="2">
    <location>
        <begin position="1"/>
        <end position="28"/>
    </location>
</feature>
<feature type="chain" id="PRO_5021960474" evidence="2">
    <location>
        <begin position="29"/>
        <end position="565"/>
    </location>
</feature>
<evidence type="ECO:0000256" key="2">
    <source>
        <dbReference type="SAM" id="SignalP"/>
    </source>
</evidence>
<evidence type="ECO:0000313" key="5">
    <source>
        <dbReference type="Proteomes" id="UP000319383"/>
    </source>
</evidence>
<reference evidence="4 5" key="1">
    <citation type="submission" date="2019-02" db="EMBL/GenBank/DDBJ databases">
        <title>Deep-cultivation of Planctomycetes and their phenomic and genomic characterization uncovers novel biology.</title>
        <authorList>
            <person name="Wiegand S."/>
            <person name="Jogler M."/>
            <person name="Boedeker C."/>
            <person name="Pinto D."/>
            <person name="Vollmers J."/>
            <person name="Rivas-Marin E."/>
            <person name="Kohn T."/>
            <person name="Peeters S.H."/>
            <person name="Heuer A."/>
            <person name="Rast P."/>
            <person name="Oberbeckmann S."/>
            <person name="Bunk B."/>
            <person name="Jeske O."/>
            <person name="Meyerdierks A."/>
            <person name="Storesund J.E."/>
            <person name="Kallscheuer N."/>
            <person name="Luecker S."/>
            <person name="Lage O.M."/>
            <person name="Pohl T."/>
            <person name="Merkel B.J."/>
            <person name="Hornburger P."/>
            <person name="Mueller R.-W."/>
            <person name="Bruemmer F."/>
            <person name="Labrenz M."/>
            <person name="Spormann A.M."/>
            <person name="Op den Camp H."/>
            <person name="Overmann J."/>
            <person name="Amann R."/>
            <person name="Jetten M.S.M."/>
            <person name="Mascher T."/>
            <person name="Medema M.H."/>
            <person name="Devos D.P."/>
            <person name="Kaster A.-K."/>
            <person name="Ovreas L."/>
            <person name="Rohde M."/>
            <person name="Galperin M.Y."/>
            <person name="Jogler C."/>
        </authorList>
    </citation>
    <scope>NUCLEOTIDE SEQUENCE [LARGE SCALE GENOMIC DNA]</scope>
    <source>
        <strain evidence="4 5">Mal52</strain>
    </source>
</reference>
<dbReference type="Pfam" id="PF13088">
    <property type="entry name" value="BNR_2"/>
    <property type="match status" value="1"/>
</dbReference>
<protein>
    <submittedName>
        <fullName evidence="4">BNR/Asp-box repeat protein</fullName>
    </submittedName>
</protein>
<evidence type="ECO:0000256" key="1">
    <source>
        <dbReference type="SAM" id="MobiDB-lite"/>
    </source>
</evidence>
<sequence length="565" mass="61917" precursor="true">MSRSPYIYSRLIAIIIAAVAMITTVAHADSPPTPPQLLDASPPSKNILSLPDGSLEILYLQRGKQCVSIRSTDGGKTWSQPHAEFPFTKSGAGIPVTLVDRDGELHAILTVRRGDGRKPTVDYFIDIWHCRTSKKRTEWSEPQRIFAGYVGSLNGITQLPSGRIVLPHQYWVPGRKSTPPTGSHIVTTTYTDDGGKTWTQSPAELTAPCEANYIGSNYGACEPCMLPLKDGRAWMLMRSQTGYMYQSFSPDGADWTPAVASPFIASNSPASLLRLTDGRIVVFWNNCENPSRVDGAPIYTSRDALHVAISEDEGQTWQGFREVVRDPLRNESPPKQGDRGTAYPYSAETPEGDIILATGQGGGRISLMRIDPDWITATTAADDFSDGLEGWCTFKPFGPAARYWRDRTTGPVLIEHPSQSGKQVLHVRRPDEKPADEAVWNFPAGRTGRLTLRLKQQPGFQGGRIVLADRFIPPGDPVTDKLAAFVMPLSTEGDIADHDWHTMELSWNLDQHVCRVKIDGTSTTELPLVNPQSGAVSYLCLASTADELDEAGFLVESVRADVTAP</sequence>
<dbReference type="CDD" id="cd15482">
    <property type="entry name" value="Sialidase_non-viral"/>
    <property type="match status" value="1"/>
</dbReference>
<dbReference type="KEGG" id="sdyn:Mal52_14200"/>
<keyword evidence="5" id="KW-1185">Reference proteome</keyword>
<dbReference type="SUPFAM" id="SSF50939">
    <property type="entry name" value="Sialidases"/>
    <property type="match status" value="1"/>
</dbReference>
<feature type="domain" description="Sialidase" evidence="3">
    <location>
        <begin position="92"/>
        <end position="354"/>
    </location>
</feature>
<dbReference type="PANTHER" id="PTHR43752:SF2">
    <property type="entry name" value="BNR_ASP-BOX REPEAT FAMILY PROTEIN"/>
    <property type="match status" value="1"/>
</dbReference>
<evidence type="ECO:0000313" key="4">
    <source>
        <dbReference type="EMBL" id="QDU42950.1"/>
    </source>
</evidence>
<dbReference type="Pfam" id="PF02012">
    <property type="entry name" value="BNR"/>
    <property type="match status" value="1"/>
</dbReference>
<dbReference type="Gene3D" id="2.120.10.10">
    <property type="match status" value="1"/>
</dbReference>
<dbReference type="AlphaFoldDB" id="A0A517ZKC9"/>
<dbReference type="InterPro" id="IPR036278">
    <property type="entry name" value="Sialidase_sf"/>
</dbReference>
<feature type="region of interest" description="Disordered" evidence="1">
    <location>
        <begin position="325"/>
        <end position="351"/>
    </location>
</feature>
<dbReference type="PANTHER" id="PTHR43752">
    <property type="entry name" value="BNR/ASP-BOX REPEAT FAMILY PROTEIN"/>
    <property type="match status" value="1"/>
</dbReference>
<dbReference type="Proteomes" id="UP000319383">
    <property type="component" value="Chromosome"/>
</dbReference>
<organism evidence="4 5">
    <name type="scientific">Symmachiella dynata</name>
    <dbReference type="NCBI Taxonomy" id="2527995"/>
    <lineage>
        <taxon>Bacteria</taxon>
        <taxon>Pseudomonadati</taxon>
        <taxon>Planctomycetota</taxon>
        <taxon>Planctomycetia</taxon>
        <taxon>Planctomycetales</taxon>
        <taxon>Planctomycetaceae</taxon>
        <taxon>Symmachiella</taxon>
    </lineage>
</organism>